<comment type="similarity">
    <text evidence="1 3">Belongs to the short-chain dehydrogenases/reductases (SDR) family.</text>
</comment>
<dbReference type="InterPro" id="IPR020904">
    <property type="entry name" value="Sc_DH/Rdtase_CS"/>
</dbReference>
<dbReference type="PANTHER" id="PTHR45024:SF2">
    <property type="entry name" value="SCP2 DOMAIN-CONTAINING PROTEIN"/>
    <property type="match status" value="1"/>
</dbReference>
<dbReference type="EMBL" id="FNBE01000024">
    <property type="protein sequence ID" value="SDH50961.1"/>
    <property type="molecule type" value="Genomic_DNA"/>
</dbReference>
<sequence length="308" mass="32607">MAENMSRRVAIVTGAGRGIGRSHALELGRRGFAVVVNDFGTTDEGESVADGVAAEVRAAGGQALGDTSDVSDWEAAGRMVASAVDTFGRLDAVVNNAGNLRDKMFVNMTPEDWDSVIAVHLRGTFCLSRRAADHWRALSKSGQDSSGRLINTTSGAGLFGNIGQANYVAAKAGIAGLTLALAAELGRYGVTVNAVAPIARSRMTEKLFASQMGEDSGFDRFDPVHVSRVVAWLADEDSSDVTGRVFSLTGGRVSVVGGWRFDVEEQVERDLTEDEIGPIVRSLLAKAPEPVPVRGTEKAELKVERTNA</sequence>
<dbReference type="OrthoDB" id="9808187at2"/>
<dbReference type="InterPro" id="IPR036291">
    <property type="entry name" value="NAD(P)-bd_dom_sf"/>
</dbReference>
<feature type="domain" description="Ketoreductase" evidence="4">
    <location>
        <begin position="8"/>
        <end position="201"/>
    </location>
</feature>
<dbReference type="RefSeq" id="WP_093089621.1">
    <property type="nucleotide sequence ID" value="NZ_FNBE01000024.1"/>
</dbReference>
<dbReference type="PRINTS" id="PR00081">
    <property type="entry name" value="GDHRDH"/>
</dbReference>
<dbReference type="InterPro" id="IPR002347">
    <property type="entry name" value="SDR_fam"/>
</dbReference>
<dbReference type="NCBIfam" id="NF005861">
    <property type="entry name" value="PRK07791.1"/>
    <property type="match status" value="1"/>
</dbReference>
<proteinExistence type="inferred from homology"/>
<accession>A0A1G8CZS5</accession>
<protein>
    <submittedName>
        <fullName evidence="5">NAD(P)-dependent dehydrogenase, short-chain alcohol dehydrogenase family</fullName>
    </submittedName>
</protein>
<keyword evidence="6" id="KW-1185">Reference proteome</keyword>
<dbReference type="Proteomes" id="UP000198967">
    <property type="component" value="Unassembled WGS sequence"/>
</dbReference>
<dbReference type="InterPro" id="IPR051687">
    <property type="entry name" value="Peroxisomal_Beta-Oxidation"/>
</dbReference>
<dbReference type="FunFam" id="3.40.50.720:FF:000446">
    <property type="entry name" value="Short chain dehydrogenase"/>
    <property type="match status" value="1"/>
</dbReference>
<evidence type="ECO:0000259" key="4">
    <source>
        <dbReference type="SMART" id="SM00822"/>
    </source>
</evidence>
<keyword evidence="2" id="KW-0560">Oxidoreductase</keyword>
<gene>
    <name evidence="5" type="ORF">SAMN05216377_12416</name>
</gene>
<evidence type="ECO:0000256" key="2">
    <source>
        <dbReference type="ARBA" id="ARBA00023002"/>
    </source>
</evidence>
<dbReference type="GO" id="GO:0016491">
    <property type="term" value="F:oxidoreductase activity"/>
    <property type="evidence" value="ECO:0007669"/>
    <property type="project" value="UniProtKB-KW"/>
</dbReference>
<dbReference type="PROSITE" id="PS00061">
    <property type="entry name" value="ADH_SHORT"/>
    <property type="match status" value="1"/>
</dbReference>
<evidence type="ECO:0000256" key="1">
    <source>
        <dbReference type="ARBA" id="ARBA00006484"/>
    </source>
</evidence>
<evidence type="ECO:0000313" key="5">
    <source>
        <dbReference type="EMBL" id="SDH50961.1"/>
    </source>
</evidence>
<dbReference type="InterPro" id="IPR057326">
    <property type="entry name" value="KR_dom"/>
</dbReference>
<dbReference type="AlphaFoldDB" id="A0A1G8CZS5"/>
<dbReference type="PANTHER" id="PTHR45024">
    <property type="entry name" value="DEHYDROGENASES, SHORT CHAIN"/>
    <property type="match status" value="1"/>
</dbReference>
<dbReference type="PRINTS" id="PR00080">
    <property type="entry name" value="SDRFAMILY"/>
</dbReference>
<organism evidence="5 6">
    <name type="scientific">Pseudonocardia oroxyli</name>
    <dbReference type="NCBI Taxonomy" id="366584"/>
    <lineage>
        <taxon>Bacteria</taxon>
        <taxon>Bacillati</taxon>
        <taxon>Actinomycetota</taxon>
        <taxon>Actinomycetes</taxon>
        <taxon>Pseudonocardiales</taxon>
        <taxon>Pseudonocardiaceae</taxon>
        <taxon>Pseudonocardia</taxon>
    </lineage>
</organism>
<evidence type="ECO:0000256" key="3">
    <source>
        <dbReference type="RuleBase" id="RU000363"/>
    </source>
</evidence>
<name>A0A1G8CZS5_PSEOR</name>
<dbReference type="SMART" id="SM00822">
    <property type="entry name" value="PKS_KR"/>
    <property type="match status" value="1"/>
</dbReference>
<reference evidence="5 6" key="1">
    <citation type="submission" date="2016-10" db="EMBL/GenBank/DDBJ databases">
        <authorList>
            <person name="de Groot N.N."/>
        </authorList>
    </citation>
    <scope>NUCLEOTIDE SEQUENCE [LARGE SCALE GENOMIC DNA]</scope>
    <source>
        <strain evidence="5 6">CGMCC 4.3143</strain>
    </source>
</reference>
<dbReference type="Gene3D" id="3.40.50.720">
    <property type="entry name" value="NAD(P)-binding Rossmann-like Domain"/>
    <property type="match status" value="1"/>
</dbReference>
<dbReference type="Pfam" id="PF00106">
    <property type="entry name" value="adh_short"/>
    <property type="match status" value="1"/>
</dbReference>
<dbReference type="SUPFAM" id="SSF51735">
    <property type="entry name" value="NAD(P)-binding Rossmann-fold domains"/>
    <property type="match status" value="1"/>
</dbReference>
<dbReference type="STRING" id="366584.SAMN05216377_12416"/>
<evidence type="ECO:0000313" key="6">
    <source>
        <dbReference type="Proteomes" id="UP000198967"/>
    </source>
</evidence>